<dbReference type="PANTHER" id="PTHR21725:SF1">
    <property type="entry name" value="E3 UBIQUITIN-PROTEIN LIGASE UBR4"/>
    <property type="match status" value="1"/>
</dbReference>
<name>A0A6A6LEG8_HEVBR</name>
<reference evidence="1 2" key="1">
    <citation type="journal article" date="2020" name="Mol. Plant">
        <title>The Chromosome-Based Rubber Tree Genome Provides New Insights into Spurge Genome Evolution and Rubber Biosynthesis.</title>
        <authorList>
            <person name="Liu J."/>
            <person name="Shi C."/>
            <person name="Shi C.C."/>
            <person name="Li W."/>
            <person name="Zhang Q.J."/>
            <person name="Zhang Y."/>
            <person name="Li K."/>
            <person name="Lu H.F."/>
            <person name="Shi C."/>
            <person name="Zhu S.T."/>
            <person name="Xiao Z.Y."/>
            <person name="Nan H."/>
            <person name="Yue Y."/>
            <person name="Zhu X.G."/>
            <person name="Wu Y."/>
            <person name="Hong X.N."/>
            <person name="Fan G.Y."/>
            <person name="Tong Y."/>
            <person name="Zhang D."/>
            <person name="Mao C.L."/>
            <person name="Liu Y.L."/>
            <person name="Hao S.J."/>
            <person name="Liu W.Q."/>
            <person name="Lv M.Q."/>
            <person name="Zhang H.B."/>
            <person name="Liu Y."/>
            <person name="Hu-Tang G.R."/>
            <person name="Wang J.P."/>
            <person name="Wang J.H."/>
            <person name="Sun Y.H."/>
            <person name="Ni S.B."/>
            <person name="Chen W.B."/>
            <person name="Zhang X.C."/>
            <person name="Jiao Y.N."/>
            <person name="Eichler E.E."/>
            <person name="Li G.H."/>
            <person name="Liu X."/>
            <person name="Gao L.Z."/>
        </authorList>
    </citation>
    <scope>NUCLEOTIDE SEQUENCE [LARGE SCALE GENOMIC DNA]</scope>
    <source>
        <strain evidence="2">cv. GT1</strain>
        <tissue evidence="1">Leaf</tissue>
    </source>
</reference>
<dbReference type="AlphaFoldDB" id="A0A6A6LEG8"/>
<proteinExistence type="predicted"/>
<gene>
    <name evidence="1" type="ORF">GH714_031845</name>
</gene>
<dbReference type="GO" id="GO:0005829">
    <property type="term" value="C:cytosol"/>
    <property type="evidence" value="ECO:0007669"/>
    <property type="project" value="TreeGrafter"/>
</dbReference>
<accession>A0A6A6LEG8</accession>
<dbReference type="EMBL" id="JAAGAX010000011">
    <property type="protein sequence ID" value="KAF2299404.1"/>
    <property type="molecule type" value="Genomic_DNA"/>
</dbReference>
<dbReference type="InterPro" id="IPR045189">
    <property type="entry name" value="UBR4-like"/>
</dbReference>
<comment type="caution">
    <text evidence="1">The sequence shown here is derived from an EMBL/GenBank/DDBJ whole genome shotgun (WGS) entry which is preliminary data.</text>
</comment>
<dbReference type="Proteomes" id="UP000467840">
    <property type="component" value="Chromosome 1"/>
</dbReference>
<organism evidence="1 2">
    <name type="scientific">Hevea brasiliensis</name>
    <name type="common">Para rubber tree</name>
    <name type="synonym">Siphonia brasiliensis</name>
    <dbReference type="NCBI Taxonomy" id="3981"/>
    <lineage>
        <taxon>Eukaryota</taxon>
        <taxon>Viridiplantae</taxon>
        <taxon>Streptophyta</taxon>
        <taxon>Embryophyta</taxon>
        <taxon>Tracheophyta</taxon>
        <taxon>Spermatophyta</taxon>
        <taxon>Magnoliopsida</taxon>
        <taxon>eudicotyledons</taxon>
        <taxon>Gunneridae</taxon>
        <taxon>Pentapetalae</taxon>
        <taxon>rosids</taxon>
        <taxon>fabids</taxon>
        <taxon>Malpighiales</taxon>
        <taxon>Euphorbiaceae</taxon>
        <taxon>Crotonoideae</taxon>
        <taxon>Micrandreae</taxon>
        <taxon>Hevea</taxon>
    </lineage>
</organism>
<dbReference type="GO" id="GO:0009926">
    <property type="term" value="P:auxin polar transport"/>
    <property type="evidence" value="ECO:0007669"/>
    <property type="project" value="TreeGrafter"/>
</dbReference>
<protein>
    <submittedName>
        <fullName evidence="1">Uncharacterized protein</fullName>
    </submittedName>
</protein>
<evidence type="ECO:0000313" key="2">
    <source>
        <dbReference type="Proteomes" id="UP000467840"/>
    </source>
</evidence>
<dbReference type="PANTHER" id="PTHR21725">
    <property type="entry name" value="E3 UBIQUITIN-PROTEIN LIGASE UBR4"/>
    <property type="match status" value="1"/>
</dbReference>
<dbReference type="GO" id="GO:0009506">
    <property type="term" value="C:plasmodesma"/>
    <property type="evidence" value="ECO:0007669"/>
    <property type="project" value="TreeGrafter"/>
</dbReference>
<keyword evidence="2" id="KW-1185">Reference proteome</keyword>
<sequence>MYGQNVEFTELVIWLRGKVPDNAILRVSPVLPAALLRNINSDNAIEHHRFMDIALATREGLFLLSEVCSLADEFWESNYVLFSSCYSRPLNWVPGIAEHIIVPCLRIISQACTPPKPDAVDRELGIGKSASAAQLKDENNSNTSGSLS</sequence>
<evidence type="ECO:0000313" key="1">
    <source>
        <dbReference type="EMBL" id="KAF2299404.1"/>
    </source>
</evidence>